<gene>
    <name evidence="1" type="ORF">G6011_02631</name>
</gene>
<sequence length="104" mass="11789">MTHIIRALATMATSTMAFDCTREYLQSTADPYVDLMATGQHDRFENLAYLMKYFENSQIASILSGIPAFGLTIDAYRSILDTTQCKTMTELIITDPTHPYVFYT</sequence>
<dbReference type="AlphaFoldDB" id="A0AAD4I208"/>
<protein>
    <submittedName>
        <fullName evidence="1">Uncharacterized protein</fullName>
    </submittedName>
</protein>
<proteinExistence type="predicted"/>
<reference evidence="1" key="1">
    <citation type="submission" date="2021-07" db="EMBL/GenBank/DDBJ databases">
        <title>Genome Resource of American Ginseng Black Spot Pathogen Alternaria panax.</title>
        <authorList>
            <person name="Qiu C."/>
            <person name="Wang W."/>
            <person name="Liu Z."/>
        </authorList>
    </citation>
    <scope>NUCLEOTIDE SEQUENCE</scope>
    <source>
        <strain evidence="1">BNCC115425</strain>
    </source>
</reference>
<comment type="caution">
    <text evidence="1">The sequence shown here is derived from an EMBL/GenBank/DDBJ whole genome shotgun (WGS) entry which is preliminary data.</text>
</comment>
<name>A0AAD4I208_9PLEO</name>
<dbReference type="Proteomes" id="UP001199106">
    <property type="component" value="Unassembled WGS sequence"/>
</dbReference>
<evidence type="ECO:0000313" key="2">
    <source>
        <dbReference type="Proteomes" id="UP001199106"/>
    </source>
</evidence>
<evidence type="ECO:0000313" key="1">
    <source>
        <dbReference type="EMBL" id="KAG9186075.1"/>
    </source>
</evidence>
<accession>A0AAD4I208</accession>
<keyword evidence="2" id="KW-1185">Reference proteome</keyword>
<organism evidence="1 2">
    <name type="scientific">Alternaria panax</name>
    <dbReference type="NCBI Taxonomy" id="48097"/>
    <lineage>
        <taxon>Eukaryota</taxon>
        <taxon>Fungi</taxon>
        <taxon>Dikarya</taxon>
        <taxon>Ascomycota</taxon>
        <taxon>Pezizomycotina</taxon>
        <taxon>Dothideomycetes</taxon>
        <taxon>Pleosporomycetidae</taxon>
        <taxon>Pleosporales</taxon>
        <taxon>Pleosporineae</taxon>
        <taxon>Pleosporaceae</taxon>
        <taxon>Alternaria</taxon>
        <taxon>Alternaria sect. Panax</taxon>
    </lineage>
</organism>
<dbReference type="EMBL" id="JAANER010000009">
    <property type="protein sequence ID" value="KAG9186075.1"/>
    <property type="molecule type" value="Genomic_DNA"/>
</dbReference>